<dbReference type="Proteomes" id="UP000735302">
    <property type="component" value="Unassembled WGS sequence"/>
</dbReference>
<organism evidence="1 2">
    <name type="scientific">Plakobranchus ocellatus</name>
    <dbReference type="NCBI Taxonomy" id="259542"/>
    <lineage>
        <taxon>Eukaryota</taxon>
        <taxon>Metazoa</taxon>
        <taxon>Spiralia</taxon>
        <taxon>Lophotrochozoa</taxon>
        <taxon>Mollusca</taxon>
        <taxon>Gastropoda</taxon>
        <taxon>Heterobranchia</taxon>
        <taxon>Euthyneura</taxon>
        <taxon>Panpulmonata</taxon>
        <taxon>Sacoglossa</taxon>
        <taxon>Placobranchoidea</taxon>
        <taxon>Plakobranchidae</taxon>
        <taxon>Plakobranchus</taxon>
    </lineage>
</organism>
<evidence type="ECO:0000313" key="2">
    <source>
        <dbReference type="Proteomes" id="UP000735302"/>
    </source>
</evidence>
<proteinExistence type="predicted"/>
<comment type="caution">
    <text evidence="1">The sequence shown here is derived from an EMBL/GenBank/DDBJ whole genome shotgun (WGS) entry which is preliminary data.</text>
</comment>
<evidence type="ECO:0000313" key="1">
    <source>
        <dbReference type="EMBL" id="GFO03594.1"/>
    </source>
</evidence>
<sequence>MSSAYLYHFSPGLTVHPVCLYPPLEGSVVSPWLDKKVVWIPASFPTVRHRGKPLDLGKLLFCSRRKPDDSGLIEDRIPGPPTSLKPIVTGLLSGSLCRIMSDHQ</sequence>
<protein>
    <submittedName>
        <fullName evidence="1">Uncharacterized protein</fullName>
    </submittedName>
</protein>
<name>A0AAV4AAW3_9GAST</name>
<accession>A0AAV4AAW3</accession>
<dbReference type="EMBL" id="BLXT01003727">
    <property type="protein sequence ID" value="GFO03594.1"/>
    <property type="molecule type" value="Genomic_DNA"/>
</dbReference>
<reference evidence="1 2" key="1">
    <citation type="journal article" date="2021" name="Elife">
        <title>Chloroplast acquisition without the gene transfer in kleptoplastic sea slugs, Plakobranchus ocellatus.</title>
        <authorList>
            <person name="Maeda T."/>
            <person name="Takahashi S."/>
            <person name="Yoshida T."/>
            <person name="Shimamura S."/>
            <person name="Takaki Y."/>
            <person name="Nagai Y."/>
            <person name="Toyoda A."/>
            <person name="Suzuki Y."/>
            <person name="Arimoto A."/>
            <person name="Ishii H."/>
            <person name="Satoh N."/>
            <person name="Nishiyama T."/>
            <person name="Hasebe M."/>
            <person name="Maruyama T."/>
            <person name="Minagawa J."/>
            <person name="Obokata J."/>
            <person name="Shigenobu S."/>
        </authorList>
    </citation>
    <scope>NUCLEOTIDE SEQUENCE [LARGE SCALE GENOMIC DNA]</scope>
</reference>
<keyword evidence="2" id="KW-1185">Reference proteome</keyword>
<gene>
    <name evidence="1" type="ORF">PoB_003009900</name>
</gene>
<dbReference type="AlphaFoldDB" id="A0AAV4AAW3"/>